<comment type="caution">
    <text evidence="1">The sequence shown here is derived from an EMBL/GenBank/DDBJ whole genome shotgun (WGS) entry which is preliminary data.</text>
</comment>
<name>A0ACC2W7N0_9TREE</name>
<sequence>MVMQDLQRIPSRMKALVLHDTEHTADVKDHPVPELQDNDILVKVAYVAQNPTDWKHVAFWGKPKATDGCDYSGKVVALGKNLKDDSWQIGDLAAGIVHGGQFKDRGAFAEYLRVPSNAAWKVPTSSSKVGLREAPVYGIGFGTAAQALYARLDVPYPPAKVQGDEWFIVYGGSTSVGLFAVQLARLAGFKVVATCSPKNFDLVKNYGADEVVDYKNAEEAIKKIRSVTGESLRRGLDTISETSSLKIVLNSYADSDANGKRKLQLLLPISDEGKELAEKRGIQAETNWVYTCISDTFHFFQDITIQGIPSDREFYAKLSKDTPTFIEEYGIRPNPITNMPGGLGGLLKGFEFMASGKVSASKLVYKVQDV</sequence>
<protein>
    <submittedName>
        <fullName evidence="1">Uncharacterized protein</fullName>
    </submittedName>
</protein>
<dbReference type="Proteomes" id="UP001227268">
    <property type="component" value="Unassembled WGS sequence"/>
</dbReference>
<proteinExistence type="predicted"/>
<evidence type="ECO:0000313" key="2">
    <source>
        <dbReference type="Proteomes" id="UP001227268"/>
    </source>
</evidence>
<reference evidence="1" key="1">
    <citation type="submission" date="2023-04" db="EMBL/GenBank/DDBJ databases">
        <title>Draft Genome sequencing of Naganishia species isolated from polar environments using Oxford Nanopore Technology.</title>
        <authorList>
            <person name="Leo P."/>
            <person name="Venkateswaran K."/>
        </authorList>
    </citation>
    <scope>NUCLEOTIDE SEQUENCE</scope>
    <source>
        <strain evidence="1">MNA-CCFEE 5423</strain>
    </source>
</reference>
<keyword evidence="2" id="KW-1185">Reference proteome</keyword>
<gene>
    <name evidence="1" type="ORF">QFC21_001199</name>
</gene>
<dbReference type="EMBL" id="JASBWT010000002">
    <property type="protein sequence ID" value="KAJ9107738.1"/>
    <property type="molecule type" value="Genomic_DNA"/>
</dbReference>
<evidence type="ECO:0000313" key="1">
    <source>
        <dbReference type="EMBL" id="KAJ9107738.1"/>
    </source>
</evidence>
<organism evidence="1 2">
    <name type="scientific">Naganishia friedmannii</name>
    <dbReference type="NCBI Taxonomy" id="89922"/>
    <lineage>
        <taxon>Eukaryota</taxon>
        <taxon>Fungi</taxon>
        <taxon>Dikarya</taxon>
        <taxon>Basidiomycota</taxon>
        <taxon>Agaricomycotina</taxon>
        <taxon>Tremellomycetes</taxon>
        <taxon>Filobasidiales</taxon>
        <taxon>Filobasidiaceae</taxon>
        <taxon>Naganishia</taxon>
    </lineage>
</organism>
<accession>A0ACC2W7N0</accession>